<gene>
    <name evidence="1" type="ORF">DUNSADRAFT_107</name>
</gene>
<reference evidence="1" key="1">
    <citation type="submission" date="2017-08" db="EMBL/GenBank/DDBJ databases">
        <authorList>
            <person name="Polle J.E."/>
            <person name="Barry K."/>
            <person name="Cushman J."/>
            <person name="Schmutz J."/>
            <person name="Tran D."/>
            <person name="Hathwaick L.T."/>
            <person name="Yim W.C."/>
            <person name="Jenkins J."/>
            <person name="Mckie-Krisberg Z.M."/>
            <person name="Prochnik S."/>
            <person name="Lindquist E."/>
            <person name="Dockter R.B."/>
            <person name="Adam C."/>
            <person name="Molina H."/>
            <person name="Bunkerborg J."/>
            <person name="Jin E."/>
            <person name="Buchheim M."/>
            <person name="Magnuson J."/>
        </authorList>
    </citation>
    <scope>NUCLEOTIDE SEQUENCE</scope>
    <source>
        <strain evidence="1">CCAP 19/18</strain>
    </source>
</reference>
<evidence type="ECO:0000313" key="2">
    <source>
        <dbReference type="Proteomes" id="UP000815325"/>
    </source>
</evidence>
<keyword evidence="2" id="KW-1185">Reference proteome</keyword>
<accession>A0ABQ7H907</accession>
<protein>
    <submittedName>
        <fullName evidence="1">Uncharacterized protein</fullName>
    </submittedName>
</protein>
<dbReference type="Proteomes" id="UP000815325">
    <property type="component" value="Unassembled WGS sequence"/>
</dbReference>
<dbReference type="EMBL" id="MU069445">
    <property type="protein sequence ID" value="KAF5843305.1"/>
    <property type="molecule type" value="Genomic_DNA"/>
</dbReference>
<proteinExistence type="predicted"/>
<comment type="caution">
    <text evidence="1">The sequence shown here is derived from an EMBL/GenBank/DDBJ whole genome shotgun (WGS) entry which is preliminary data.</text>
</comment>
<name>A0ABQ7H907_DUNSA</name>
<evidence type="ECO:0000313" key="1">
    <source>
        <dbReference type="EMBL" id="KAF5843305.1"/>
    </source>
</evidence>
<sequence length="92" mass="10346">MNYFLSDNLNTLVLRIPGIGCPELLEANVALRLLKLFDSNFFHSAASRLPCLALAKLLNFYVLAHSYVPSCFGLELHICCLKPHQRVLLFAL</sequence>
<organism evidence="1 2">
    <name type="scientific">Dunaliella salina</name>
    <name type="common">Green alga</name>
    <name type="synonym">Protococcus salinus</name>
    <dbReference type="NCBI Taxonomy" id="3046"/>
    <lineage>
        <taxon>Eukaryota</taxon>
        <taxon>Viridiplantae</taxon>
        <taxon>Chlorophyta</taxon>
        <taxon>core chlorophytes</taxon>
        <taxon>Chlorophyceae</taxon>
        <taxon>CS clade</taxon>
        <taxon>Chlamydomonadales</taxon>
        <taxon>Dunaliellaceae</taxon>
        <taxon>Dunaliella</taxon>
    </lineage>
</organism>